<evidence type="ECO:0000313" key="7">
    <source>
        <dbReference type="EnsemblMetazoa" id="PPA01553.1"/>
    </source>
</evidence>
<feature type="compositionally biased region" description="Polar residues" evidence="6">
    <location>
        <begin position="51"/>
        <end position="66"/>
    </location>
</feature>
<feature type="region of interest" description="Disordered" evidence="6">
    <location>
        <begin position="1"/>
        <end position="77"/>
    </location>
</feature>
<dbReference type="EnsemblMetazoa" id="PPA01553.1">
    <property type="protein sequence ID" value="PPA01553.1"/>
    <property type="gene ID" value="WBGene00091107"/>
</dbReference>
<feature type="compositionally biased region" description="Basic and acidic residues" evidence="6">
    <location>
        <begin position="247"/>
        <end position="278"/>
    </location>
</feature>
<dbReference type="GO" id="GO:0005634">
    <property type="term" value="C:nucleus"/>
    <property type="evidence" value="ECO:0000318"/>
    <property type="project" value="GO_Central"/>
</dbReference>
<organism evidence="7 8">
    <name type="scientific">Pristionchus pacificus</name>
    <name type="common">Parasitic nematode worm</name>
    <dbReference type="NCBI Taxonomy" id="54126"/>
    <lineage>
        <taxon>Eukaryota</taxon>
        <taxon>Metazoa</taxon>
        <taxon>Ecdysozoa</taxon>
        <taxon>Nematoda</taxon>
        <taxon>Chromadorea</taxon>
        <taxon>Rhabditida</taxon>
        <taxon>Rhabditina</taxon>
        <taxon>Diplogasteromorpha</taxon>
        <taxon>Diplogasteroidea</taxon>
        <taxon>Neodiplogasteridae</taxon>
        <taxon>Pristionchus</taxon>
    </lineage>
</organism>
<evidence type="ECO:0000256" key="6">
    <source>
        <dbReference type="SAM" id="MobiDB-lite"/>
    </source>
</evidence>
<feature type="compositionally biased region" description="Acidic residues" evidence="6">
    <location>
        <begin position="307"/>
        <end position="317"/>
    </location>
</feature>
<dbReference type="PANTHER" id="PTHR13340:SF2">
    <property type="entry name" value="GATA ZINC FINGER DOMAIN-CONTAINING PROTEIN 1"/>
    <property type="match status" value="1"/>
</dbReference>
<proteinExistence type="predicted"/>
<reference evidence="7" key="2">
    <citation type="submission" date="2022-06" db="UniProtKB">
        <authorList>
            <consortium name="EnsemblMetazoa"/>
        </authorList>
    </citation>
    <scope>IDENTIFICATION</scope>
    <source>
        <strain evidence="7">PS312</strain>
    </source>
</reference>
<accession>A0A2A6BHB1</accession>
<keyword evidence="8" id="KW-1185">Reference proteome</keyword>
<dbReference type="Proteomes" id="UP000005239">
    <property type="component" value="Unassembled WGS sequence"/>
</dbReference>
<accession>A0A8R1U2H0</accession>
<dbReference type="AlphaFoldDB" id="A0A2A6BHB1"/>
<dbReference type="PANTHER" id="PTHR13340">
    <property type="entry name" value="GATA ZINC FINGER DOMAIN-CONTAINING"/>
    <property type="match status" value="1"/>
</dbReference>
<evidence type="ECO:0000256" key="2">
    <source>
        <dbReference type="ARBA" id="ARBA00022723"/>
    </source>
</evidence>
<reference evidence="8" key="1">
    <citation type="journal article" date="2008" name="Nat. Genet.">
        <title>The Pristionchus pacificus genome provides a unique perspective on nematode lifestyle and parasitism.</title>
        <authorList>
            <person name="Dieterich C."/>
            <person name="Clifton S.W."/>
            <person name="Schuster L.N."/>
            <person name="Chinwalla A."/>
            <person name="Delehaunty K."/>
            <person name="Dinkelacker I."/>
            <person name="Fulton L."/>
            <person name="Fulton R."/>
            <person name="Godfrey J."/>
            <person name="Minx P."/>
            <person name="Mitreva M."/>
            <person name="Roeseler W."/>
            <person name="Tian H."/>
            <person name="Witte H."/>
            <person name="Yang S.P."/>
            <person name="Wilson R.K."/>
            <person name="Sommer R.J."/>
        </authorList>
    </citation>
    <scope>NUCLEOTIDE SEQUENCE [LARGE SCALE GENOMIC DNA]</scope>
    <source>
        <strain evidence="8">PS312</strain>
    </source>
</reference>
<sequence>MVGRPGRIKSKGREASTSQDGETPRGAPARLGKRLQGRPRKSIDDSPWGSRESTPFSPANPPSLNRRNPRGQPQLINRVSSADIDEAEELRAHKLARHLAEHPDSREEYAKLVAERPSFPPWMHEKDMIEHNGTVYQTGDIVCLFDADDETEGVDVPYYAQSLRWECERPDLEEYQNSDDPREAIQRARVVEMRQRATDLFKAVHFEVPSSKGVDILRAGDVKLAHTEDHKDVLEEVLKEANERYTARRAEKERKRKEEREKREKEVESDAEMEERKACKPLSTHLMRIALRSRSGDESDDGKEMKEEEEEDGEEGGEGGKRRTTPRTRGRTASQTSATSKGTIESVDSSATKPMEED</sequence>
<keyword evidence="4" id="KW-0862">Zinc</keyword>
<feature type="region of interest" description="Disordered" evidence="6">
    <location>
        <begin position="247"/>
        <end position="358"/>
    </location>
</feature>
<dbReference type="GO" id="GO:0006325">
    <property type="term" value="P:chromatin organization"/>
    <property type="evidence" value="ECO:0000318"/>
    <property type="project" value="GO_Central"/>
</dbReference>
<evidence type="ECO:0000256" key="4">
    <source>
        <dbReference type="ARBA" id="ARBA00022833"/>
    </source>
</evidence>
<dbReference type="InterPro" id="IPR039050">
    <property type="entry name" value="GATAD1"/>
</dbReference>
<protein>
    <submittedName>
        <fullName evidence="7">Uncharacterized protein</fullName>
    </submittedName>
</protein>
<evidence type="ECO:0000313" key="8">
    <source>
        <dbReference type="Proteomes" id="UP000005239"/>
    </source>
</evidence>
<keyword evidence="2" id="KW-0479">Metal-binding</keyword>
<feature type="compositionally biased region" description="Basic residues" evidence="6">
    <location>
        <begin position="31"/>
        <end position="40"/>
    </location>
</feature>
<gene>
    <name evidence="7" type="primary">WBGene00091107</name>
</gene>
<evidence type="ECO:0000256" key="3">
    <source>
        <dbReference type="ARBA" id="ARBA00022771"/>
    </source>
</evidence>
<comment type="subcellular location">
    <subcellularLocation>
        <location evidence="1">Nucleus</location>
    </subcellularLocation>
</comment>
<feature type="compositionally biased region" description="Basic residues" evidence="6">
    <location>
        <begin position="1"/>
        <end position="10"/>
    </location>
</feature>
<dbReference type="GO" id="GO:0008270">
    <property type="term" value="F:zinc ion binding"/>
    <property type="evidence" value="ECO:0007669"/>
    <property type="project" value="UniProtKB-KW"/>
</dbReference>
<keyword evidence="3" id="KW-0863">Zinc-finger</keyword>
<feature type="compositionally biased region" description="Polar residues" evidence="6">
    <location>
        <begin position="333"/>
        <end position="352"/>
    </location>
</feature>
<keyword evidence="5" id="KW-0539">Nucleus</keyword>
<feature type="compositionally biased region" description="Basic and acidic residues" evidence="6">
    <location>
        <begin position="294"/>
        <end position="306"/>
    </location>
</feature>
<evidence type="ECO:0000256" key="5">
    <source>
        <dbReference type="ARBA" id="ARBA00023242"/>
    </source>
</evidence>
<name>A0A2A6BHB1_PRIPA</name>
<evidence type="ECO:0000256" key="1">
    <source>
        <dbReference type="ARBA" id="ARBA00004123"/>
    </source>
</evidence>